<dbReference type="CDD" id="cd00093">
    <property type="entry name" value="HTH_XRE"/>
    <property type="match status" value="1"/>
</dbReference>
<keyword evidence="4" id="KW-1185">Reference proteome</keyword>
<dbReference type="RefSeq" id="WP_248009631.1">
    <property type="nucleotide sequence ID" value="NZ_JAJHVV010000009.1"/>
</dbReference>
<sequence>MSLSKSLVRQSHFLGTKIRNLRKRNHLTMEDLSARCIRVNPEYAPSVSYLSMIERGKRVPSVDMLEVIAEVFQKDPRWFLDDEPEQSAITPDKGNRGGISGMALEPSFLFSNDILQIAIPEMLSQTGITGRQFAHLLIRAHQESNQNHFPHLERAAEEVGLKRLNLAIEDLIDIAKSLGVRIRWISRTPQDVVDELGVSAKQLVTSFFESPSTIYLNEILRDYPTRLKYDLAVYIGHCILHRKEGLKSVLSVGHTNSWEDTSSPANPTSELNSQDILQAWRDFESSFFAGALLCPKVPFRQLLDRSGYEIDVHQKAGVSPSVAMRRMTVVSPYPHWHYFDAYGQNKLKAVYRGNGIPLPWGNMRKVNDPCQHWAVFRRLSEPKSHSSAQISILNVGDEPRIYCCESVNMTDPAGNNRVLCAGIDLNPAIDAQGGDSRSIAEDLKSLCVSQGGSAAIPNHIRKEFTTIAKILNINWIERGIESDARVICSRGAVCPRKPSCYHQCEG</sequence>
<keyword evidence="1" id="KW-0238">DNA-binding</keyword>
<evidence type="ECO:0000259" key="2">
    <source>
        <dbReference type="PROSITE" id="PS50943"/>
    </source>
</evidence>
<dbReference type="GO" id="GO:0005829">
    <property type="term" value="C:cytosol"/>
    <property type="evidence" value="ECO:0007669"/>
    <property type="project" value="TreeGrafter"/>
</dbReference>
<evidence type="ECO:0000313" key="4">
    <source>
        <dbReference type="Proteomes" id="UP001139559"/>
    </source>
</evidence>
<dbReference type="Proteomes" id="UP001139559">
    <property type="component" value="Unassembled WGS sequence"/>
</dbReference>
<reference evidence="3" key="1">
    <citation type="submission" date="2021-11" db="EMBL/GenBank/DDBJ databases">
        <title>Vibrio ZSDE26 sp. nov. and Vibrio ZSDZ34 sp. nov., isolated from coastal seawater in Qingdao.</title>
        <authorList>
            <person name="Zhang P."/>
        </authorList>
    </citation>
    <scope>NUCLEOTIDE SEQUENCE</scope>
    <source>
        <strain evidence="3">ZSDE26</strain>
    </source>
</reference>
<dbReference type="Pfam" id="PF12268">
    <property type="entry name" value="DUF3612"/>
    <property type="match status" value="1"/>
</dbReference>
<dbReference type="PROSITE" id="PS50943">
    <property type="entry name" value="HTH_CROC1"/>
    <property type="match status" value="1"/>
</dbReference>
<proteinExistence type="predicted"/>
<protein>
    <submittedName>
        <fullName evidence="3">DUF3612 domain-containing protein</fullName>
    </submittedName>
</protein>
<dbReference type="GO" id="GO:0003677">
    <property type="term" value="F:DNA binding"/>
    <property type="evidence" value="ECO:0007669"/>
    <property type="project" value="UniProtKB-KW"/>
</dbReference>
<dbReference type="SUPFAM" id="SSF47413">
    <property type="entry name" value="lambda repressor-like DNA-binding domains"/>
    <property type="match status" value="1"/>
</dbReference>
<dbReference type="AlphaFoldDB" id="A0A9X1XP54"/>
<dbReference type="SMART" id="SM00530">
    <property type="entry name" value="HTH_XRE"/>
    <property type="match status" value="1"/>
</dbReference>
<feature type="domain" description="HTH cro/C1-type" evidence="2">
    <location>
        <begin position="18"/>
        <end position="79"/>
    </location>
</feature>
<evidence type="ECO:0000256" key="1">
    <source>
        <dbReference type="ARBA" id="ARBA00023125"/>
    </source>
</evidence>
<dbReference type="InterPro" id="IPR050807">
    <property type="entry name" value="TransReg_Diox_bact_type"/>
</dbReference>
<evidence type="ECO:0000313" key="3">
    <source>
        <dbReference type="EMBL" id="MCK6264550.1"/>
    </source>
</evidence>
<dbReference type="Pfam" id="PF01381">
    <property type="entry name" value="HTH_3"/>
    <property type="match status" value="1"/>
</dbReference>
<accession>A0A9X1XP54</accession>
<dbReference type="GO" id="GO:0003700">
    <property type="term" value="F:DNA-binding transcription factor activity"/>
    <property type="evidence" value="ECO:0007669"/>
    <property type="project" value="TreeGrafter"/>
</dbReference>
<name>A0A9X1XP54_9VIBR</name>
<dbReference type="PANTHER" id="PTHR46797">
    <property type="entry name" value="HTH-TYPE TRANSCRIPTIONAL REGULATOR"/>
    <property type="match status" value="1"/>
</dbReference>
<dbReference type="EMBL" id="JAJHVV010000009">
    <property type="protein sequence ID" value="MCK6264550.1"/>
    <property type="molecule type" value="Genomic_DNA"/>
</dbReference>
<organism evidence="3 4">
    <name type="scientific">Vibrio amylolyticus</name>
    <dbReference type="NCBI Taxonomy" id="2847292"/>
    <lineage>
        <taxon>Bacteria</taxon>
        <taxon>Pseudomonadati</taxon>
        <taxon>Pseudomonadota</taxon>
        <taxon>Gammaproteobacteria</taxon>
        <taxon>Vibrionales</taxon>
        <taxon>Vibrionaceae</taxon>
        <taxon>Vibrio</taxon>
    </lineage>
</organism>
<dbReference type="InterPro" id="IPR022055">
    <property type="entry name" value="DUF3612"/>
</dbReference>
<dbReference type="InterPro" id="IPR001387">
    <property type="entry name" value="Cro/C1-type_HTH"/>
</dbReference>
<dbReference type="PANTHER" id="PTHR46797:SF1">
    <property type="entry name" value="METHYLPHOSPHONATE SYNTHASE"/>
    <property type="match status" value="1"/>
</dbReference>
<gene>
    <name evidence="3" type="ORF">KP803_14820</name>
</gene>
<dbReference type="Gene3D" id="1.10.260.40">
    <property type="entry name" value="lambda repressor-like DNA-binding domains"/>
    <property type="match status" value="1"/>
</dbReference>
<comment type="caution">
    <text evidence="3">The sequence shown here is derived from an EMBL/GenBank/DDBJ whole genome shotgun (WGS) entry which is preliminary data.</text>
</comment>
<dbReference type="InterPro" id="IPR010982">
    <property type="entry name" value="Lambda_DNA-bd_dom_sf"/>
</dbReference>